<feature type="compositionally biased region" description="Basic residues" evidence="2">
    <location>
        <begin position="1"/>
        <end position="12"/>
    </location>
</feature>
<feature type="region of interest" description="Disordered" evidence="2">
    <location>
        <begin position="1"/>
        <end position="28"/>
    </location>
</feature>
<feature type="compositionally biased region" description="Polar residues" evidence="2">
    <location>
        <begin position="13"/>
        <end position="26"/>
    </location>
</feature>
<organism evidence="3 4">
    <name type="scientific">Diatraea saccharalis</name>
    <name type="common">sugarcane borer</name>
    <dbReference type="NCBI Taxonomy" id="40085"/>
    <lineage>
        <taxon>Eukaryota</taxon>
        <taxon>Metazoa</taxon>
        <taxon>Ecdysozoa</taxon>
        <taxon>Arthropoda</taxon>
        <taxon>Hexapoda</taxon>
        <taxon>Insecta</taxon>
        <taxon>Pterygota</taxon>
        <taxon>Neoptera</taxon>
        <taxon>Endopterygota</taxon>
        <taxon>Lepidoptera</taxon>
        <taxon>Glossata</taxon>
        <taxon>Ditrysia</taxon>
        <taxon>Pyraloidea</taxon>
        <taxon>Crambidae</taxon>
        <taxon>Crambinae</taxon>
        <taxon>Diatraea</taxon>
    </lineage>
</organism>
<keyword evidence="4" id="KW-1185">Reference proteome</keyword>
<sequence>MPMKRTPTKKNSSKCSSGTMQHSESAPNIAAKCELSAIENINQRKRKRGEDELQSFRNEFMEMFSSWKREQEVNYTNILSAIEEIKVQNSEIHKSIAFMSEKYDVLVEKIRTLENEKNSNHQQIAILESKMETLERSIRSANIELCNIPKLPNENHEKLLSIAQETARVVGVPIDKSNIRNIYRINSKNENNKPIIVELSSALLKEKILKAVKI</sequence>
<feature type="coiled-coil region" evidence="1">
    <location>
        <begin position="96"/>
        <end position="144"/>
    </location>
</feature>
<dbReference type="Proteomes" id="UP001153714">
    <property type="component" value="Chromosome 6"/>
</dbReference>
<keyword evidence="1" id="KW-0175">Coiled coil</keyword>
<evidence type="ECO:0000256" key="1">
    <source>
        <dbReference type="SAM" id="Coils"/>
    </source>
</evidence>
<evidence type="ECO:0000256" key="2">
    <source>
        <dbReference type="SAM" id="MobiDB-lite"/>
    </source>
</evidence>
<reference evidence="3" key="1">
    <citation type="submission" date="2021-12" db="EMBL/GenBank/DDBJ databases">
        <authorList>
            <person name="King R."/>
        </authorList>
    </citation>
    <scope>NUCLEOTIDE SEQUENCE</scope>
</reference>
<proteinExistence type="predicted"/>
<evidence type="ECO:0000313" key="3">
    <source>
        <dbReference type="EMBL" id="CAG9793800.1"/>
    </source>
</evidence>
<protein>
    <submittedName>
        <fullName evidence="3">Uncharacterized protein</fullName>
    </submittedName>
</protein>
<evidence type="ECO:0000313" key="4">
    <source>
        <dbReference type="Proteomes" id="UP001153714"/>
    </source>
</evidence>
<dbReference type="AlphaFoldDB" id="A0A9N9RBY5"/>
<dbReference type="OrthoDB" id="7442536at2759"/>
<accession>A0A9N9RBY5</accession>
<dbReference type="EMBL" id="OU893337">
    <property type="protein sequence ID" value="CAG9793800.1"/>
    <property type="molecule type" value="Genomic_DNA"/>
</dbReference>
<gene>
    <name evidence="3" type="ORF">DIATSA_LOCUS11213</name>
</gene>
<reference evidence="3" key="2">
    <citation type="submission" date="2022-10" db="EMBL/GenBank/DDBJ databases">
        <authorList>
            <consortium name="ENA_rothamsted_submissions"/>
            <consortium name="culmorum"/>
            <person name="King R."/>
        </authorList>
    </citation>
    <scope>NUCLEOTIDE SEQUENCE</scope>
</reference>
<name>A0A9N9RBY5_9NEOP</name>